<dbReference type="Proteomes" id="UP000194837">
    <property type="component" value="Unassembled WGS sequence"/>
</dbReference>
<proteinExistence type="predicted"/>
<dbReference type="RefSeq" id="WP_172404092.1">
    <property type="nucleotide sequence ID" value="NZ_MDJW01000009.1"/>
</dbReference>
<evidence type="ECO:0000313" key="1">
    <source>
        <dbReference type="EMBL" id="OUE19673.1"/>
    </source>
</evidence>
<gene>
    <name evidence="1" type="ORF">BFL34_01812</name>
</gene>
<dbReference type="AlphaFoldDB" id="A0A251Z5V4"/>
<accession>A0A251Z5V4</accession>
<sequence length="202" mass="20707">MPRSAASVALAVAEAVLALAALTAAVLSAHTDPERVLVVGAFGPGSLWETTWMVGGLASVVVLVVSSWMATTRAHPVVRFGVRSVAGAAATVGVTLVCIYGFFSSLGTTRYLDVGAVDDHVVVVTESSSLAGVSAGLGYREGWFVVPAQTRDPVGDPSWVSVDGGPPPSSGDGYRVRVDGDMVVVTFSIAGEGHTLRGQLPR</sequence>
<name>A0A251Z5V4_9MICO</name>
<dbReference type="EMBL" id="MDJW01000009">
    <property type="protein sequence ID" value="OUE19673.1"/>
    <property type="molecule type" value="Genomic_DNA"/>
</dbReference>
<organism evidence="1 2">
    <name type="scientific">Clavibacter michiganensis</name>
    <dbReference type="NCBI Taxonomy" id="28447"/>
    <lineage>
        <taxon>Bacteria</taxon>
        <taxon>Bacillati</taxon>
        <taxon>Actinomycetota</taxon>
        <taxon>Actinomycetes</taxon>
        <taxon>Micrococcales</taxon>
        <taxon>Microbacteriaceae</taxon>
        <taxon>Clavibacter</taxon>
    </lineage>
</organism>
<reference evidence="1 2" key="1">
    <citation type="submission" date="2016-08" db="EMBL/GenBank/DDBJ databases">
        <title>Genome sequence of Clavibacter michiganensis spp strain CFBP7494.</title>
        <authorList>
            <person name="Thapa S.P."/>
            <person name="Coaker G."/>
            <person name="Jacques M.-A."/>
        </authorList>
    </citation>
    <scope>NUCLEOTIDE SEQUENCE [LARGE SCALE GENOMIC DNA]</scope>
    <source>
        <strain evidence="1">CFBP7494</strain>
    </source>
</reference>
<evidence type="ECO:0000313" key="2">
    <source>
        <dbReference type="Proteomes" id="UP000194837"/>
    </source>
</evidence>
<protein>
    <submittedName>
        <fullName evidence="1">Uncharacterized protein</fullName>
    </submittedName>
</protein>
<comment type="caution">
    <text evidence="1">The sequence shown here is derived from an EMBL/GenBank/DDBJ whole genome shotgun (WGS) entry which is preliminary data.</text>
</comment>